<gene>
    <name evidence="3" type="ORF">GCWU0000282_001906</name>
</gene>
<dbReference type="OrthoDB" id="1852314at2"/>
<evidence type="ECO:0000313" key="4">
    <source>
        <dbReference type="Proteomes" id="UP000018227"/>
    </source>
</evidence>
<organism evidence="3 4">
    <name type="scientific">Catonella morbi ATCC 51271</name>
    <dbReference type="NCBI Taxonomy" id="592026"/>
    <lineage>
        <taxon>Bacteria</taxon>
        <taxon>Bacillati</taxon>
        <taxon>Bacillota</taxon>
        <taxon>Clostridia</taxon>
        <taxon>Lachnospirales</taxon>
        <taxon>Lachnospiraceae</taxon>
        <taxon>Catonella</taxon>
    </lineage>
</organism>
<proteinExistence type="predicted"/>
<dbReference type="GO" id="GO:0016020">
    <property type="term" value="C:membrane"/>
    <property type="evidence" value="ECO:0007669"/>
    <property type="project" value="InterPro"/>
</dbReference>
<comment type="caution">
    <text evidence="3">The sequence shown here is derived from an EMBL/GenBank/DDBJ whole genome shotgun (WGS) entry which is preliminary data.</text>
</comment>
<dbReference type="EMBL" id="ACIL03000013">
    <property type="protein sequence ID" value="ESL03033.1"/>
    <property type="molecule type" value="Genomic_DNA"/>
</dbReference>
<dbReference type="eggNOG" id="COG4939">
    <property type="taxonomic scope" value="Bacteria"/>
</dbReference>
<feature type="chain" id="PRO_5038783515" description="FMN-binding domain-containing protein" evidence="1">
    <location>
        <begin position="27"/>
        <end position="152"/>
    </location>
</feature>
<dbReference type="SMART" id="SM00900">
    <property type="entry name" value="FMN_bind"/>
    <property type="match status" value="1"/>
</dbReference>
<dbReference type="STRING" id="592026.GCWU0000282_001906"/>
<accession>V2Y220</accession>
<name>V2Y220_9FIRM</name>
<sequence length="152" mass="16283">MRSEIMKKYIKTVSLFTIIAMLTACGGSTKLADGSYEGKSSVYTNPDGSDAGNGYGVVKITVKDNAITECSFKTYEPDGKEKDSEYGKKQGSVANRDFYNKAQKAVKACDEYANKLVQSGNPDDIDAISGATINHDQFAEAAKIALDAAKAK</sequence>
<dbReference type="Proteomes" id="UP000018227">
    <property type="component" value="Unassembled WGS sequence"/>
</dbReference>
<dbReference type="InterPro" id="IPR007329">
    <property type="entry name" value="FMN-bd"/>
</dbReference>
<feature type="domain" description="FMN-binding" evidence="2">
    <location>
        <begin position="54"/>
        <end position="149"/>
    </location>
</feature>
<dbReference type="GO" id="GO:0010181">
    <property type="term" value="F:FMN binding"/>
    <property type="evidence" value="ECO:0007669"/>
    <property type="project" value="InterPro"/>
</dbReference>
<feature type="signal peptide" evidence="1">
    <location>
        <begin position="1"/>
        <end position="26"/>
    </location>
</feature>
<evidence type="ECO:0000313" key="3">
    <source>
        <dbReference type="EMBL" id="ESL03033.1"/>
    </source>
</evidence>
<evidence type="ECO:0000256" key="1">
    <source>
        <dbReference type="SAM" id="SignalP"/>
    </source>
</evidence>
<dbReference type="HOGENOM" id="CLU_119924_0_1_9"/>
<dbReference type="Pfam" id="PF04205">
    <property type="entry name" value="FMN_bind"/>
    <property type="match status" value="1"/>
</dbReference>
<evidence type="ECO:0000259" key="2">
    <source>
        <dbReference type="SMART" id="SM00900"/>
    </source>
</evidence>
<reference evidence="3 4" key="1">
    <citation type="submission" date="2013-06" db="EMBL/GenBank/DDBJ databases">
        <authorList>
            <person name="Weinstock G."/>
            <person name="Sodergren E."/>
            <person name="Clifton S."/>
            <person name="Fulton L."/>
            <person name="Fulton B."/>
            <person name="Courtney L."/>
            <person name="Fronick C."/>
            <person name="Harrison M."/>
            <person name="Strong C."/>
            <person name="Farmer C."/>
            <person name="Delahaunty K."/>
            <person name="Markovic C."/>
            <person name="Hall O."/>
            <person name="Minx P."/>
            <person name="Tomlinson C."/>
            <person name="Mitreva M."/>
            <person name="Nelson J."/>
            <person name="Hou S."/>
            <person name="Wollam A."/>
            <person name="Pepin K.H."/>
            <person name="Johnson M."/>
            <person name="Bhonagiri V."/>
            <person name="Nash W.E."/>
            <person name="Warren W."/>
            <person name="Chinwalla A."/>
            <person name="Mardis E.R."/>
            <person name="Wilson R.K."/>
        </authorList>
    </citation>
    <scope>NUCLEOTIDE SEQUENCE [LARGE SCALE GENOMIC DNA]</scope>
    <source>
        <strain evidence="3 4">ATCC 51271</strain>
    </source>
</reference>
<dbReference type="AlphaFoldDB" id="V2Y220"/>
<protein>
    <recommendedName>
        <fullName evidence="2">FMN-binding domain-containing protein</fullName>
    </recommendedName>
</protein>
<dbReference type="PROSITE" id="PS51257">
    <property type="entry name" value="PROKAR_LIPOPROTEIN"/>
    <property type="match status" value="1"/>
</dbReference>
<keyword evidence="4" id="KW-1185">Reference proteome</keyword>
<keyword evidence="1" id="KW-0732">Signal</keyword>
<dbReference type="Gene3D" id="3.90.1010.20">
    <property type="match status" value="1"/>
</dbReference>